<dbReference type="EMBL" id="CADIKL010000059">
    <property type="protein sequence ID" value="CAB3808496.1"/>
    <property type="molecule type" value="Genomic_DNA"/>
</dbReference>
<dbReference type="AlphaFoldDB" id="A0A6J5GWT4"/>
<organism evidence="1 2">
    <name type="scientific">Paraburkholderia caffeinitolerans</name>
    <dbReference type="NCBI Taxonomy" id="1723730"/>
    <lineage>
        <taxon>Bacteria</taxon>
        <taxon>Pseudomonadati</taxon>
        <taxon>Pseudomonadota</taxon>
        <taxon>Betaproteobacteria</taxon>
        <taxon>Burkholderiales</taxon>
        <taxon>Burkholderiaceae</taxon>
        <taxon>Paraburkholderia</taxon>
    </lineage>
</organism>
<keyword evidence="2" id="KW-1185">Reference proteome</keyword>
<protein>
    <submittedName>
        <fullName evidence="1">Uncharacterized protein</fullName>
    </submittedName>
</protein>
<name>A0A6J5GWT4_9BURK</name>
<reference evidence="1 2" key="1">
    <citation type="submission" date="2020-04" db="EMBL/GenBank/DDBJ databases">
        <authorList>
            <person name="De Canck E."/>
        </authorList>
    </citation>
    <scope>NUCLEOTIDE SEQUENCE [LARGE SCALE GENOMIC DNA]</scope>
    <source>
        <strain evidence="1 2">LMG 28688</strain>
    </source>
</reference>
<evidence type="ECO:0000313" key="2">
    <source>
        <dbReference type="Proteomes" id="UP000494119"/>
    </source>
</evidence>
<accession>A0A6J5GWT4</accession>
<proteinExistence type="predicted"/>
<dbReference type="RefSeq" id="WP_175198210.1">
    <property type="nucleotide sequence ID" value="NZ_CADIKL010000059.1"/>
</dbReference>
<gene>
    <name evidence="1" type="ORF">LMG28688_06779</name>
</gene>
<dbReference type="Proteomes" id="UP000494119">
    <property type="component" value="Unassembled WGS sequence"/>
</dbReference>
<sequence>MNRPYITVETILELFRSTADEPPGAAAPAGSLLWLADFLAREHATMNAGDWDALVHVGAQLWRAQAVPEMWDGAPRMR</sequence>
<evidence type="ECO:0000313" key="1">
    <source>
        <dbReference type="EMBL" id="CAB3808496.1"/>
    </source>
</evidence>